<dbReference type="FunFam" id="1.10.8.60:FF:000081">
    <property type="entry name" value="AAA family ATPase/60S ribosome export protein"/>
    <property type="match status" value="1"/>
</dbReference>
<comment type="similarity">
    <text evidence="1">Belongs to the AAA ATPase family.</text>
</comment>
<dbReference type="CDD" id="cd19530">
    <property type="entry name" value="RecA-like_NVL_r2-like"/>
    <property type="match status" value="1"/>
</dbReference>
<feature type="compositionally biased region" description="Low complexity" evidence="5">
    <location>
        <begin position="114"/>
        <end position="127"/>
    </location>
</feature>
<evidence type="ECO:0000256" key="4">
    <source>
        <dbReference type="ARBA" id="ARBA00022840"/>
    </source>
</evidence>
<keyword evidence="4" id="KW-0067">ATP-binding</keyword>
<dbReference type="Pfam" id="PF00004">
    <property type="entry name" value="AAA"/>
    <property type="match status" value="2"/>
</dbReference>
<dbReference type="GO" id="GO:0042273">
    <property type="term" value="P:ribosomal large subunit biogenesis"/>
    <property type="evidence" value="ECO:0007669"/>
    <property type="project" value="EnsemblFungi"/>
</dbReference>
<keyword evidence="7" id="KW-0378">Hydrolase</keyword>
<dbReference type="PROSITE" id="PS00674">
    <property type="entry name" value="AAA"/>
    <property type="match status" value="1"/>
</dbReference>
<dbReference type="GO" id="GO:0030687">
    <property type="term" value="C:preribosome, large subunit precursor"/>
    <property type="evidence" value="ECO:0007669"/>
    <property type="project" value="EnsemblFungi"/>
</dbReference>
<dbReference type="Proteomes" id="UP000242180">
    <property type="component" value="Unassembled WGS sequence"/>
</dbReference>
<reference evidence="7 8" key="1">
    <citation type="submission" date="2016-07" db="EMBL/GenBank/DDBJ databases">
        <title>Pervasive Adenine N6-methylation of Active Genes in Fungi.</title>
        <authorList>
            <consortium name="DOE Joint Genome Institute"/>
            <person name="Mondo S.J."/>
            <person name="Dannebaum R.O."/>
            <person name="Kuo R.C."/>
            <person name="Labutti K."/>
            <person name="Haridas S."/>
            <person name="Kuo A."/>
            <person name="Salamov A."/>
            <person name="Ahrendt S.R."/>
            <person name="Lipzen A."/>
            <person name="Sullivan W."/>
            <person name="Andreopoulos W.B."/>
            <person name="Clum A."/>
            <person name="Lindquist E."/>
            <person name="Daum C."/>
            <person name="Ramamoorthy G.K."/>
            <person name="Gryganskyi A."/>
            <person name="Culley D."/>
            <person name="Magnuson J.K."/>
            <person name="James T.Y."/>
            <person name="O'Malley M.A."/>
            <person name="Stajich J.E."/>
            <person name="Spatafora J.W."/>
            <person name="Visel A."/>
            <person name="Grigoriev I.V."/>
        </authorList>
    </citation>
    <scope>NUCLEOTIDE SEQUENCE [LARGE SCALE GENOMIC DNA]</scope>
    <source>
        <strain evidence="7 8">NRRL 2496</strain>
    </source>
</reference>
<dbReference type="InterPro" id="IPR027417">
    <property type="entry name" value="P-loop_NTPase"/>
</dbReference>
<dbReference type="InterPro" id="IPR050168">
    <property type="entry name" value="AAA_ATPase_domain"/>
</dbReference>
<evidence type="ECO:0000256" key="2">
    <source>
        <dbReference type="ARBA" id="ARBA00022737"/>
    </source>
</evidence>
<dbReference type="GO" id="GO:0003723">
    <property type="term" value="F:RNA binding"/>
    <property type="evidence" value="ECO:0007669"/>
    <property type="project" value="TreeGrafter"/>
</dbReference>
<feature type="region of interest" description="Disordered" evidence="5">
    <location>
        <begin position="105"/>
        <end position="156"/>
    </location>
</feature>
<gene>
    <name evidence="7" type="ORF">BCR43DRAFT_475103</name>
</gene>
<evidence type="ECO:0000313" key="7">
    <source>
        <dbReference type="EMBL" id="ORY95303.1"/>
    </source>
</evidence>
<feature type="region of interest" description="Disordered" evidence="5">
    <location>
        <begin position="403"/>
        <end position="424"/>
    </location>
</feature>
<feature type="compositionally biased region" description="Acidic residues" evidence="5">
    <location>
        <begin position="409"/>
        <end position="419"/>
    </location>
</feature>
<evidence type="ECO:0000313" key="8">
    <source>
        <dbReference type="Proteomes" id="UP000242180"/>
    </source>
</evidence>
<dbReference type="PANTHER" id="PTHR23077">
    <property type="entry name" value="AAA-FAMILY ATPASE"/>
    <property type="match status" value="1"/>
</dbReference>
<dbReference type="FunFam" id="3.40.50.300:FF:000365">
    <property type="entry name" value="Ribosome biogenesis ATPase RIX7"/>
    <property type="match status" value="1"/>
</dbReference>
<dbReference type="Pfam" id="PF17862">
    <property type="entry name" value="AAA_lid_3"/>
    <property type="match status" value="2"/>
</dbReference>
<dbReference type="EMBL" id="MCGN01000006">
    <property type="protein sequence ID" value="ORY95303.1"/>
    <property type="molecule type" value="Genomic_DNA"/>
</dbReference>
<accession>A0A1X2H9G0</accession>
<dbReference type="InterPro" id="IPR041569">
    <property type="entry name" value="AAA_lid_3"/>
</dbReference>
<dbReference type="PANTHER" id="PTHR23077:SF171">
    <property type="entry name" value="NUCLEAR VALOSIN-CONTAINING PROTEIN-LIKE"/>
    <property type="match status" value="1"/>
</dbReference>
<dbReference type="FunFam" id="3.40.50.300:FF:000018">
    <property type="entry name" value="Cell division control 48"/>
    <property type="match status" value="1"/>
</dbReference>
<dbReference type="GO" id="GO:1990275">
    <property type="term" value="F:preribosome binding"/>
    <property type="evidence" value="ECO:0007669"/>
    <property type="project" value="TreeGrafter"/>
</dbReference>
<feature type="domain" description="AAA+ ATPase" evidence="6">
    <location>
        <begin position="545"/>
        <end position="681"/>
    </location>
</feature>
<evidence type="ECO:0000256" key="1">
    <source>
        <dbReference type="ARBA" id="ARBA00006914"/>
    </source>
</evidence>
<feature type="region of interest" description="Disordered" evidence="5">
    <location>
        <begin position="67"/>
        <end position="93"/>
    </location>
</feature>
<dbReference type="GO" id="GO:0016887">
    <property type="term" value="F:ATP hydrolysis activity"/>
    <property type="evidence" value="ECO:0007669"/>
    <property type="project" value="InterPro"/>
</dbReference>
<keyword evidence="8" id="KW-1185">Reference proteome</keyword>
<dbReference type="SMART" id="SM00382">
    <property type="entry name" value="AAA"/>
    <property type="match status" value="2"/>
</dbReference>
<evidence type="ECO:0000256" key="3">
    <source>
        <dbReference type="ARBA" id="ARBA00022741"/>
    </source>
</evidence>
<dbReference type="STRING" id="13706.A0A1X2H9G0"/>
<dbReference type="GO" id="GO:0005730">
    <property type="term" value="C:nucleolus"/>
    <property type="evidence" value="ECO:0007669"/>
    <property type="project" value="EnsemblFungi"/>
</dbReference>
<feature type="domain" description="AAA+ ATPase" evidence="6">
    <location>
        <begin position="200"/>
        <end position="340"/>
    </location>
</feature>
<organism evidence="7 8">
    <name type="scientific">Syncephalastrum racemosum</name>
    <name type="common">Filamentous fungus</name>
    <dbReference type="NCBI Taxonomy" id="13706"/>
    <lineage>
        <taxon>Eukaryota</taxon>
        <taxon>Fungi</taxon>
        <taxon>Fungi incertae sedis</taxon>
        <taxon>Mucoromycota</taxon>
        <taxon>Mucoromycotina</taxon>
        <taxon>Mucoromycetes</taxon>
        <taxon>Mucorales</taxon>
        <taxon>Syncephalastraceae</taxon>
        <taxon>Syncephalastrum</taxon>
    </lineage>
</organism>
<dbReference type="InterPro" id="IPR003593">
    <property type="entry name" value="AAA+_ATPase"/>
</dbReference>
<dbReference type="GO" id="GO:0005524">
    <property type="term" value="F:ATP binding"/>
    <property type="evidence" value="ECO:0007669"/>
    <property type="project" value="UniProtKB-KW"/>
</dbReference>
<comment type="caution">
    <text evidence="7">The sequence shown here is derived from an EMBL/GenBank/DDBJ whole genome shotgun (WGS) entry which is preliminary data.</text>
</comment>
<dbReference type="CDD" id="cd19518">
    <property type="entry name" value="RecA-like_NVL_r1-like"/>
    <property type="match status" value="1"/>
</dbReference>
<keyword evidence="3" id="KW-0547">Nucleotide-binding</keyword>
<dbReference type="InterPro" id="IPR003959">
    <property type="entry name" value="ATPase_AAA_core"/>
</dbReference>
<dbReference type="InParanoid" id="A0A1X2H9G0"/>
<dbReference type="InterPro" id="IPR003960">
    <property type="entry name" value="ATPase_AAA_CS"/>
</dbReference>
<evidence type="ECO:0000259" key="6">
    <source>
        <dbReference type="SMART" id="SM00382"/>
    </source>
</evidence>
<feature type="compositionally biased region" description="Acidic residues" evidence="5">
    <location>
        <begin position="67"/>
        <end position="82"/>
    </location>
</feature>
<protein>
    <submittedName>
        <fullName evidence="7">P-loop containing nucleoside triphosphate hydrolase protein</fullName>
    </submittedName>
</protein>
<dbReference type="OrthoDB" id="27435at2759"/>
<proteinExistence type="inferred from homology"/>
<dbReference type="Gene3D" id="3.40.50.300">
    <property type="entry name" value="P-loop containing nucleotide triphosphate hydrolases"/>
    <property type="match status" value="2"/>
</dbReference>
<keyword evidence="2" id="KW-0677">Repeat</keyword>
<dbReference type="GO" id="GO:0000055">
    <property type="term" value="P:ribosomal large subunit export from nucleus"/>
    <property type="evidence" value="ECO:0007669"/>
    <property type="project" value="EnsemblFungi"/>
</dbReference>
<evidence type="ECO:0000256" key="5">
    <source>
        <dbReference type="SAM" id="MobiDB-lite"/>
    </source>
</evidence>
<dbReference type="Gene3D" id="1.10.8.60">
    <property type="match status" value="2"/>
</dbReference>
<name>A0A1X2H9G0_SYNRA</name>
<sequence length="786" mass="87174">MGQQGRLARSLDWKVTQCLVRYKKEGHKDWSLPTLYEYVQRIDYSLRRIKKRQLEVTIEKVLPELEDTTEQVESSGEDEDAEAEHAVPLVEGNVNSMNKSVTSLWNIPKPATPDPATESTSAAATPAGDEEDKASKKRSNRSGQSSSVKRSKLESREEAFIPSARLSDLGGIENCIEEIMELIAMPLAHPEVYIHTGVQPPRGVLLHGPPGCGKTRLAHAIAGELNVPFLNISAPSIVSGMSGESEKKIRDVFDDARANAPCLLFIDEIDAITPKRETAQREMERRIVAQLLTCIDDLSWDKTNNKPVMVIGATNRPDALDEALRRAGRFDREISMGVPDEKARERILVVLAEKLRLEGSFDFAALARATPGYVGADLQALITQAGVIAVKRIFKYLRQATLVPPPAPSEEEKEQEQEQEQMVADDNSNAMELDTNNTQAIPVTTVEEFESQSALEQLRSIADFIHNHKAPLTPEQLESLAITEDDFKHALKKVQPSSKREGFATVPDVSWDEIGALSFVRDELRMAVVEPINHPEFFERVGISSPAGVLLWGPPGCGKTLLAKAVANESNTNFISVKGPELLNKYVGESERGVRQVFARARASAPCVIFFDELDALCSRRDDQQTDASTRVVNTLLTELDGVENRSQVYVIAATNRPDMIDPAMLRPGRLDKLLYVELPTPGERLDILQKLTKKTPLAPQIRLQDIAEDPRCEGFSGADLASLVREAAVSSLRSNFYSQGKINTEATVEHVFVDHSHFHTAFTKISPSVLPHDKRQYDKLREKFG</sequence>
<dbReference type="OMA" id="GLWSTHR"/>
<dbReference type="AlphaFoldDB" id="A0A1X2H9G0"/>
<dbReference type="FunCoup" id="A0A1X2H9G0">
    <property type="interactions" value="817"/>
</dbReference>
<dbReference type="SUPFAM" id="SSF52540">
    <property type="entry name" value="P-loop containing nucleoside triphosphate hydrolases"/>
    <property type="match status" value="2"/>
</dbReference>